<dbReference type="EMBL" id="BMRB01000002">
    <property type="protein sequence ID" value="GGS28279.1"/>
    <property type="molecule type" value="Genomic_DNA"/>
</dbReference>
<evidence type="ECO:0000313" key="3">
    <source>
        <dbReference type="Proteomes" id="UP000660680"/>
    </source>
</evidence>
<dbReference type="InterPro" id="IPR001387">
    <property type="entry name" value="Cro/C1-type_HTH"/>
</dbReference>
<dbReference type="CDD" id="cd00093">
    <property type="entry name" value="HTH_XRE"/>
    <property type="match status" value="1"/>
</dbReference>
<dbReference type="Proteomes" id="UP000660680">
    <property type="component" value="Unassembled WGS sequence"/>
</dbReference>
<keyword evidence="3" id="KW-1185">Reference proteome</keyword>
<dbReference type="SMART" id="SM00530">
    <property type="entry name" value="HTH_XRE"/>
    <property type="match status" value="1"/>
</dbReference>
<name>A0A918GCF7_9PSEU</name>
<evidence type="ECO:0000313" key="2">
    <source>
        <dbReference type="EMBL" id="GGS28279.1"/>
    </source>
</evidence>
<feature type="domain" description="HTH cro/C1-type" evidence="1">
    <location>
        <begin position="19"/>
        <end position="51"/>
    </location>
</feature>
<sequence length="544" mass="59416">MARESAAVAGLRRELGERLALCRKAAGMTQAQLAAAVFCDRSRLAHLEKGRGSADERFWRAADEALQAGGVLVRTVLEFRAALTEQENHLREVELATIRERIAAWEGSRQAMQEVTEPFPPAAIGGDLTAAMEWLDARVGWTPGTARLRVSDWINGSRGRLMRDAGCRGRVGRERLAVELARYYGGEGLFTGAFGEIATRTSILTRPEWLEVGGELTADRDQLQLVLGNGSAPRLTERNVDAAVRRLAEAEIGQVRIADAPIYRLLRTNVGHERIAGEVEVASFIEYALTADLLESELVDAIGAGRPARPGSLLLRDAQLPDRAAVLDVGNRLCAGGVLALTAIARPAEVHRGPADYVVLVQRRSGQVLNAGGRLAVIPKGFHGPMVDYRGDARIGATLLRELEEELFGRADVDSTTGPQRAAAPMHPSRLSDPMRWLTEVPGRMRLDFTGFGLNLVSGNYEFAGLVVVEDEEFWARFGGAIEANWETIGLRQFSTLDHAALAELVRDQGWSNEGLFALLLGLRRLTETGKDRVDLPEIGWELQ</sequence>
<dbReference type="PROSITE" id="PS50943">
    <property type="entry name" value="HTH_CROC1"/>
    <property type="match status" value="1"/>
</dbReference>
<dbReference type="AlphaFoldDB" id="A0A918GCF7"/>
<protein>
    <recommendedName>
        <fullName evidence="1">HTH cro/C1-type domain-containing protein</fullName>
    </recommendedName>
</protein>
<reference evidence="2" key="2">
    <citation type="submission" date="2020-09" db="EMBL/GenBank/DDBJ databases">
        <authorList>
            <person name="Sun Q."/>
            <person name="Ohkuma M."/>
        </authorList>
    </citation>
    <scope>NUCLEOTIDE SEQUENCE</scope>
    <source>
        <strain evidence="2">JCM 3276</strain>
    </source>
</reference>
<dbReference type="SUPFAM" id="SSF47413">
    <property type="entry name" value="lambda repressor-like DNA-binding domains"/>
    <property type="match status" value="1"/>
</dbReference>
<comment type="caution">
    <text evidence="2">The sequence shown here is derived from an EMBL/GenBank/DDBJ whole genome shotgun (WGS) entry which is preliminary data.</text>
</comment>
<dbReference type="Pfam" id="PF13560">
    <property type="entry name" value="HTH_31"/>
    <property type="match status" value="1"/>
</dbReference>
<evidence type="ECO:0000259" key="1">
    <source>
        <dbReference type="PROSITE" id="PS50943"/>
    </source>
</evidence>
<dbReference type="GO" id="GO:0003677">
    <property type="term" value="F:DNA binding"/>
    <property type="evidence" value="ECO:0007669"/>
    <property type="project" value="InterPro"/>
</dbReference>
<dbReference type="Gene3D" id="1.10.260.40">
    <property type="entry name" value="lambda repressor-like DNA-binding domains"/>
    <property type="match status" value="1"/>
</dbReference>
<organism evidence="2 3">
    <name type="scientific">Actinokineospora fastidiosa</name>
    <dbReference type="NCBI Taxonomy" id="1816"/>
    <lineage>
        <taxon>Bacteria</taxon>
        <taxon>Bacillati</taxon>
        <taxon>Actinomycetota</taxon>
        <taxon>Actinomycetes</taxon>
        <taxon>Pseudonocardiales</taxon>
        <taxon>Pseudonocardiaceae</taxon>
        <taxon>Actinokineospora</taxon>
    </lineage>
</organism>
<gene>
    <name evidence="2" type="ORF">GCM10010171_21550</name>
</gene>
<accession>A0A918GCF7</accession>
<dbReference type="RefSeq" id="WP_189210287.1">
    <property type="nucleotide sequence ID" value="NZ_BMRB01000002.1"/>
</dbReference>
<reference evidence="2" key="1">
    <citation type="journal article" date="2014" name="Int. J. Syst. Evol. Microbiol.">
        <title>Complete genome sequence of Corynebacterium casei LMG S-19264T (=DSM 44701T), isolated from a smear-ripened cheese.</title>
        <authorList>
            <consortium name="US DOE Joint Genome Institute (JGI-PGF)"/>
            <person name="Walter F."/>
            <person name="Albersmeier A."/>
            <person name="Kalinowski J."/>
            <person name="Ruckert C."/>
        </authorList>
    </citation>
    <scope>NUCLEOTIDE SEQUENCE</scope>
    <source>
        <strain evidence="2">JCM 3276</strain>
    </source>
</reference>
<proteinExistence type="predicted"/>
<dbReference type="InterPro" id="IPR010982">
    <property type="entry name" value="Lambda_DNA-bd_dom_sf"/>
</dbReference>